<dbReference type="OrthoDB" id="5986675at2759"/>
<keyword evidence="1" id="KW-0812">Transmembrane</keyword>
<name>A0A1Y1I5H9_KLENI</name>
<evidence type="ECO:0000256" key="1">
    <source>
        <dbReference type="SAM" id="Phobius"/>
    </source>
</evidence>
<feature type="domain" description="Band 7" evidence="2">
    <location>
        <begin position="66"/>
        <end position="235"/>
    </location>
</feature>
<dbReference type="Proteomes" id="UP000054558">
    <property type="component" value="Unassembled WGS sequence"/>
</dbReference>
<keyword evidence="1" id="KW-1133">Transmembrane helix</keyword>
<gene>
    <name evidence="3" type="ORF">KFL_002520020</name>
</gene>
<accession>A0A1Y1I5H9</accession>
<evidence type="ECO:0000313" key="4">
    <source>
        <dbReference type="Proteomes" id="UP000054558"/>
    </source>
</evidence>
<dbReference type="Pfam" id="PF01145">
    <property type="entry name" value="Band_7"/>
    <property type="match status" value="1"/>
</dbReference>
<reference evidence="3 4" key="1">
    <citation type="journal article" date="2014" name="Nat. Commun.">
        <title>Klebsormidium flaccidum genome reveals primary factors for plant terrestrial adaptation.</title>
        <authorList>
            <person name="Hori K."/>
            <person name="Maruyama F."/>
            <person name="Fujisawa T."/>
            <person name="Togashi T."/>
            <person name="Yamamoto N."/>
            <person name="Seo M."/>
            <person name="Sato S."/>
            <person name="Yamada T."/>
            <person name="Mori H."/>
            <person name="Tajima N."/>
            <person name="Moriyama T."/>
            <person name="Ikeuchi M."/>
            <person name="Watanabe M."/>
            <person name="Wada H."/>
            <person name="Kobayashi K."/>
            <person name="Saito M."/>
            <person name="Masuda T."/>
            <person name="Sasaki-Sekimoto Y."/>
            <person name="Mashiguchi K."/>
            <person name="Awai K."/>
            <person name="Shimojima M."/>
            <person name="Masuda S."/>
            <person name="Iwai M."/>
            <person name="Nobusawa T."/>
            <person name="Narise T."/>
            <person name="Kondo S."/>
            <person name="Saito H."/>
            <person name="Sato R."/>
            <person name="Murakawa M."/>
            <person name="Ihara Y."/>
            <person name="Oshima-Yamada Y."/>
            <person name="Ohtaka K."/>
            <person name="Satoh M."/>
            <person name="Sonobe K."/>
            <person name="Ishii M."/>
            <person name="Ohtani R."/>
            <person name="Kanamori-Sato M."/>
            <person name="Honoki R."/>
            <person name="Miyazaki D."/>
            <person name="Mochizuki H."/>
            <person name="Umetsu J."/>
            <person name="Higashi K."/>
            <person name="Shibata D."/>
            <person name="Kamiya Y."/>
            <person name="Sato N."/>
            <person name="Nakamura Y."/>
            <person name="Tabata S."/>
            <person name="Ida S."/>
            <person name="Kurokawa K."/>
            <person name="Ohta H."/>
        </authorList>
    </citation>
    <scope>NUCLEOTIDE SEQUENCE [LARGE SCALE GENOMIC DNA]</scope>
    <source>
        <strain evidence="3 4">NIES-2285</strain>
    </source>
</reference>
<evidence type="ECO:0000259" key="2">
    <source>
        <dbReference type="Pfam" id="PF01145"/>
    </source>
</evidence>
<keyword evidence="1" id="KW-0472">Membrane</keyword>
<keyword evidence="4" id="KW-1185">Reference proteome</keyword>
<dbReference type="InterPro" id="IPR001107">
    <property type="entry name" value="Band_7"/>
</dbReference>
<sequence length="337" mass="36599">MAAPAAAGTGRNAQGTHDIESGFTSKMSEGTKVCLSSAGICTFLIGCFLMIILLPLSFVTLDYTEYGLAQRRSSGKVYLDKGVYYGGRHFLGPDFVFRRFPADAQFVQLVQIDAVSADKLDTIIDVEFAYFLVRDEIIALKLELDQSYDQVISNTALAAIKNTAVTFNTADYFLNRTLIEASFYAAVTSSVRQYHAVVPYIFLSAVTIPSQVSGKQLATAIQLQNNAQQIYTSQAAVIRATTNQLVNQIENNATLLIQTASAQAAQVVQNAHTNATNTVQEARRSGLAYYYSTVNITLPKHKASLDYITTLQQAGQAALHIGYQTRFISTGGSAPVP</sequence>
<proteinExistence type="predicted"/>
<dbReference type="EMBL" id="DF237201">
    <property type="protein sequence ID" value="GAQ85743.1"/>
    <property type="molecule type" value="Genomic_DNA"/>
</dbReference>
<organism evidence="3 4">
    <name type="scientific">Klebsormidium nitens</name>
    <name type="common">Green alga</name>
    <name type="synonym">Ulothrix nitens</name>
    <dbReference type="NCBI Taxonomy" id="105231"/>
    <lineage>
        <taxon>Eukaryota</taxon>
        <taxon>Viridiplantae</taxon>
        <taxon>Streptophyta</taxon>
        <taxon>Klebsormidiophyceae</taxon>
        <taxon>Klebsormidiales</taxon>
        <taxon>Klebsormidiaceae</taxon>
        <taxon>Klebsormidium</taxon>
    </lineage>
</organism>
<evidence type="ECO:0000313" key="3">
    <source>
        <dbReference type="EMBL" id="GAQ85743.1"/>
    </source>
</evidence>
<dbReference type="OMA" id="PNDVQSQ"/>
<dbReference type="AlphaFoldDB" id="A0A1Y1I5H9"/>
<feature type="transmembrane region" description="Helical" evidence="1">
    <location>
        <begin position="33"/>
        <end position="56"/>
    </location>
</feature>
<protein>
    <recommendedName>
        <fullName evidence="2">Band 7 domain-containing protein</fullName>
    </recommendedName>
</protein>